<proteinExistence type="predicted"/>
<dbReference type="InterPro" id="IPR037151">
    <property type="entry name" value="AlkB-like_sf"/>
</dbReference>
<dbReference type="Pfam" id="PF02671">
    <property type="entry name" value="PAH"/>
    <property type="match status" value="2"/>
</dbReference>
<keyword evidence="3" id="KW-0678">Repressor</keyword>
<feature type="domain" description="Histone deacetylase interacting" evidence="7">
    <location>
        <begin position="436"/>
        <end position="536"/>
    </location>
</feature>
<dbReference type="GO" id="GO:0070822">
    <property type="term" value="C:Sin3-type complex"/>
    <property type="evidence" value="ECO:0007669"/>
    <property type="project" value="TreeGrafter"/>
</dbReference>
<evidence type="ECO:0000313" key="8">
    <source>
        <dbReference type="EMBL" id="KAF8770056.1"/>
    </source>
</evidence>
<accession>A0A8T0EAL8</accession>
<dbReference type="SUPFAM" id="SSF51197">
    <property type="entry name" value="Clavaminate synthase-like"/>
    <property type="match status" value="1"/>
</dbReference>
<dbReference type="InterPro" id="IPR036600">
    <property type="entry name" value="PAH_sf"/>
</dbReference>
<comment type="caution">
    <text evidence="8">The sequence shown here is derived from an EMBL/GenBank/DDBJ whole genome shotgun (WGS) entry which is preliminary data.</text>
</comment>
<organism evidence="8 9">
    <name type="scientific">Argiope bruennichi</name>
    <name type="common">Wasp spider</name>
    <name type="synonym">Aranea bruennichi</name>
    <dbReference type="NCBI Taxonomy" id="94029"/>
    <lineage>
        <taxon>Eukaryota</taxon>
        <taxon>Metazoa</taxon>
        <taxon>Ecdysozoa</taxon>
        <taxon>Arthropoda</taxon>
        <taxon>Chelicerata</taxon>
        <taxon>Arachnida</taxon>
        <taxon>Araneae</taxon>
        <taxon>Araneomorphae</taxon>
        <taxon>Entelegynae</taxon>
        <taxon>Araneoidea</taxon>
        <taxon>Araneidae</taxon>
        <taxon>Argiope</taxon>
    </lineage>
</organism>
<dbReference type="FunFam" id="1.20.1160.11:FF:000002">
    <property type="entry name" value="Paired amphipathic helix protein SIN3"/>
    <property type="match status" value="1"/>
</dbReference>
<dbReference type="InterPro" id="IPR039774">
    <property type="entry name" value="Sin3-like"/>
</dbReference>
<evidence type="ECO:0000256" key="3">
    <source>
        <dbReference type="ARBA" id="ARBA00022491"/>
    </source>
</evidence>
<dbReference type="Pfam" id="PF16879">
    <property type="entry name" value="Sin3a_C"/>
    <property type="match status" value="1"/>
</dbReference>
<evidence type="ECO:0000313" key="9">
    <source>
        <dbReference type="Proteomes" id="UP000807504"/>
    </source>
</evidence>
<protein>
    <submittedName>
        <fullName evidence="8">Paired amphipathic helix protein Sin3a like protein</fullName>
    </submittedName>
</protein>
<comment type="cofactor">
    <cofactor evidence="1">
        <name>Fe(2+)</name>
        <dbReference type="ChEBI" id="CHEBI:29033"/>
    </cofactor>
</comment>
<dbReference type="PANTHER" id="PTHR12346">
    <property type="entry name" value="SIN3B-RELATED"/>
    <property type="match status" value="1"/>
</dbReference>
<dbReference type="InterPro" id="IPR013194">
    <property type="entry name" value="HDAC_interact_dom"/>
</dbReference>
<reference evidence="8" key="1">
    <citation type="journal article" date="2020" name="bioRxiv">
        <title>Chromosome-level reference genome of the European wasp spider Argiope bruennichi: a resource for studies on range expansion and evolutionary adaptation.</title>
        <authorList>
            <person name="Sheffer M.M."/>
            <person name="Hoppe A."/>
            <person name="Krehenwinkel H."/>
            <person name="Uhl G."/>
            <person name="Kuss A.W."/>
            <person name="Jensen L."/>
            <person name="Jensen C."/>
            <person name="Gillespie R.G."/>
            <person name="Hoff K.J."/>
            <person name="Prost S."/>
        </authorList>
    </citation>
    <scope>NUCLEOTIDE SEQUENCE</scope>
</reference>
<dbReference type="SMART" id="SM00761">
    <property type="entry name" value="HDAC_interact"/>
    <property type="match status" value="1"/>
</dbReference>
<evidence type="ECO:0000256" key="6">
    <source>
        <dbReference type="SAM" id="MobiDB-lite"/>
    </source>
</evidence>
<dbReference type="GO" id="GO:0003714">
    <property type="term" value="F:transcription corepressor activity"/>
    <property type="evidence" value="ECO:0007669"/>
    <property type="project" value="InterPro"/>
</dbReference>
<dbReference type="Gene3D" id="2.60.120.590">
    <property type="entry name" value="Alpha-ketoglutarate-dependent dioxygenase AlkB-like"/>
    <property type="match status" value="1"/>
</dbReference>
<dbReference type="InterPro" id="IPR003822">
    <property type="entry name" value="PAH"/>
</dbReference>
<dbReference type="PANTHER" id="PTHR12346:SF0">
    <property type="entry name" value="SIN3A, ISOFORM G"/>
    <property type="match status" value="1"/>
</dbReference>
<dbReference type="Gene3D" id="1.20.1160.11">
    <property type="entry name" value="Paired amphipathic helix"/>
    <property type="match status" value="2"/>
</dbReference>
<dbReference type="SUPFAM" id="SSF47762">
    <property type="entry name" value="PAH2 domain"/>
    <property type="match status" value="2"/>
</dbReference>
<evidence type="ECO:0000256" key="2">
    <source>
        <dbReference type="ARBA" id="ARBA00004123"/>
    </source>
</evidence>
<dbReference type="InterPro" id="IPR031693">
    <property type="entry name" value="Sin3_C"/>
</dbReference>
<evidence type="ECO:0000259" key="7">
    <source>
        <dbReference type="SMART" id="SM00761"/>
    </source>
</evidence>
<feature type="region of interest" description="Disordered" evidence="6">
    <location>
        <begin position="720"/>
        <end position="765"/>
    </location>
</feature>
<feature type="compositionally biased region" description="Acidic residues" evidence="6">
    <location>
        <begin position="748"/>
        <end position="764"/>
    </location>
</feature>
<dbReference type="PROSITE" id="PS51477">
    <property type="entry name" value="PAH"/>
    <property type="match status" value="2"/>
</dbReference>
<evidence type="ECO:0000256" key="1">
    <source>
        <dbReference type="ARBA" id="ARBA00001954"/>
    </source>
</evidence>
<gene>
    <name evidence="8" type="ORF">HNY73_017629</name>
</gene>
<feature type="region of interest" description="Disordered" evidence="6">
    <location>
        <begin position="1267"/>
        <end position="1294"/>
    </location>
</feature>
<keyword evidence="9" id="KW-1185">Reference proteome</keyword>
<dbReference type="Pfam" id="PF08295">
    <property type="entry name" value="Sin3_corepress"/>
    <property type="match status" value="1"/>
</dbReference>
<feature type="compositionally biased region" description="Basic and acidic residues" evidence="6">
    <location>
        <begin position="1274"/>
        <end position="1291"/>
    </location>
</feature>
<sequence length="1491" mass="173165">MWGSDSNLLNIVSEHFKLYENFISESEEENLMKEIDPIFKRRRYEFDHWDGAIQGYKETEKADWNEENSKIIQRLQKLAFPAECKTLKLVHVLDLSKDGYIKPHVDSVRFCGNIISGISLLSSSIMRLAMEENKEMFVDVLLQRQSLYIMSGLVRYKFTHEILKDSESFFKGIAVPRGRRVSMETASKEADPILNQNSDDSLDKKNQLLLKEIDDNYAKSFLNKVKERFNDEIHIFQRFLELLESVRKSSGQEDQNQIESIIFQEVGVLFQGHEDLIEEFKTFVPNAVPETQDEDVMDTSEKEPKNSDDSCCQSDTVEVSKISEVNDPSMAAVYKYGSYEEHLFFDKIREAFWHREVYDNFMRVLMLFNENVITRSELLKLATSFLGKFPELLRQFKDLLGFNESGDNIEAIPMKIITLENQRNNTENGADIDFSAGGRNGASYRALPPEFEQPKCSGRTALCNEVLNDTWVSFPSWSEDSTFVTSCKTQFEEMMYRCEDERFELDMAISANAHTLQAVENLSRRVSKMTSEEKSGLSVDQNFGGTSGVLHEKSLHRLYGDKTDELIEGLKRNPLVAIPIVLKRLRVKEEEWKEKEQQFNEIWRNQINSIYLKSLDHQGINFKQNDSKSFRSKNLLEEMEMVYAEKKENNTFNQAHFVLEFKEMEVFLDAIKLILQYLKKLPGIYRDDRRKIELVIRSFIPDFFSAPSIKLEEDMEAEEVKDSLDVENDGEERSAQNSSAGSNRDEGSSDQDELNSNEDNELSDEADKTFIEEIEVFDKMDPLPQTNLPYTLFFASKQWFVFFRQFHILCERLSRLLFESNRIGAHIKEESTEEGDIYIPMIRPKPTYEELIAKLSDLLSGALEYSKFEEEARSLFGIHAYVSFTMDKLILTIVRQLQQVIGDDICKQCAALFSQHTKTVASSGYSSPMEASRVEHEYLRKVDKMMEDERCFKIVWHKKDKVLTIQLLELEIDENYPDPIEAEKWSNYLDAYINEDSCCEELLNEVQQSPVILPRNLRKQLLYWKNKVIQVEKLWQKRQNAKYLKKHLPLSVRKRRALSLIAPMLRKKSRRSSLQEDSINSVNGEEAIIEESEPPTTDNIEIAKEDSNLEAEVIAVNENSEDKVEVPFDEIAVETEIDYCCFEEAVTDISKDDQAEEDSVKSPKSEQNDAAQESDQSQIECNLEMLMAGQECVGIDRLNPPISGSDAIDIETSAEDLGENKHDGSLSAENILEAEEELKSRFNMAVEMAHQVMQTITADNAREHEVITVSDSDSDGKAEDTKQPEKSPERRSVKRRIIRKPCDYSVRTRKNRINQSYMKRRIKRSLQSSKRKRRKHHKRKCEYIEDPTFDFAYFTELQEDEKVSYLALKYVTIEDDVEGAFKKGSYKIYFVQNCDLYVYRKDSLSKARETHQAISEIKTSNFNAWHRVWLDRYVTPAMIKFCNDWFLKSDPEKFKLNGFMNLKKEKRNDSEQMLPGVENDANGIPFPIYRM</sequence>
<keyword evidence="4 5" id="KW-0539">Nucleus</keyword>
<feature type="region of interest" description="Disordered" evidence="6">
    <location>
        <begin position="291"/>
        <end position="313"/>
    </location>
</feature>
<dbReference type="GO" id="GO:0000122">
    <property type="term" value="P:negative regulation of transcription by RNA polymerase II"/>
    <property type="evidence" value="ECO:0007669"/>
    <property type="project" value="TreeGrafter"/>
</dbReference>
<reference evidence="8" key="2">
    <citation type="submission" date="2020-06" db="EMBL/GenBank/DDBJ databases">
        <authorList>
            <person name="Sheffer M."/>
        </authorList>
    </citation>
    <scope>NUCLEOTIDE SEQUENCE</scope>
</reference>
<feature type="compositionally biased region" description="Basic and acidic residues" evidence="6">
    <location>
        <begin position="1149"/>
        <end position="1167"/>
    </location>
</feature>
<feature type="compositionally biased region" description="Basic and acidic residues" evidence="6">
    <location>
        <begin position="299"/>
        <end position="308"/>
    </location>
</feature>
<comment type="subcellular location">
    <subcellularLocation>
        <location evidence="2 5">Nucleus</location>
    </subcellularLocation>
</comment>
<evidence type="ECO:0000256" key="4">
    <source>
        <dbReference type="ARBA" id="ARBA00023242"/>
    </source>
</evidence>
<evidence type="ECO:0000256" key="5">
    <source>
        <dbReference type="PROSITE-ProRule" id="PRU00810"/>
    </source>
</evidence>
<feature type="region of interest" description="Disordered" evidence="6">
    <location>
        <begin position="1148"/>
        <end position="1176"/>
    </location>
</feature>
<dbReference type="EMBL" id="JABXBU010002228">
    <property type="protein sequence ID" value="KAF8770056.1"/>
    <property type="molecule type" value="Genomic_DNA"/>
</dbReference>
<name>A0A8T0EAL8_ARGBR</name>
<dbReference type="Proteomes" id="UP000807504">
    <property type="component" value="Unassembled WGS sequence"/>
</dbReference>